<sequence>AGLIQVSGASSFIINLAMALAGHFKGGPAKVAVIASAFLGSIAPIGPANVATTGSV</sequence>
<feature type="non-terminal residue" evidence="2">
    <location>
        <position position="56"/>
    </location>
</feature>
<evidence type="ECO:0000259" key="1">
    <source>
        <dbReference type="Pfam" id="PF06808"/>
    </source>
</evidence>
<dbReference type="Pfam" id="PF06808">
    <property type="entry name" value="DctM"/>
    <property type="match status" value="1"/>
</dbReference>
<comment type="caution">
    <text evidence="2">The sequence shown here is derived from an EMBL/GenBank/DDBJ whole genome shotgun (WGS) entry which is preliminary data.</text>
</comment>
<organism evidence="2">
    <name type="scientific">marine sediment metagenome</name>
    <dbReference type="NCBI Taxonomy" id="412755"/>
    <lineage>
        <taxon>unclassified sequences</taxon>
        <taxon>metagenomes</taxon>
        <taxon>ecological metagenomes</taxon>
    </lineage>
</organism>
<name>X1R0J5_9ZZZZ</name>
<gene>
    <name evidence="2" type="ORF">S12H4_25445</name>
</gene>
<protein>
    <recommendedName>
        <fullName evidence="1">TRAP C4-dicarboxylate transport system permease DctM subunit domain-containing protein</fullName>
    </recommendedName>
</protein>
<dbReference type="PANTHER" id="PTHR43849:SF2">
    <property type="entry name" value="BLL3936 PROTEIN"/>
    <property type="match status" value="1"/>
</dbReference>
<feature type="non-terminal residue" evidence="2">
    <location>
        <position position="1"/>
    </location>
</feature>
<reference evidence="2" key="1">
    <citation type="journal article" date="2014" name="Front. Microbiol.">
        <title>High frequency of phylogenetically diverse reductive dehalogenase-homologous genes in deep subseafloor sedimentary metagenomes.</title>
        <authorList>
            <person name="Kawai M."/>
            <person name="Futagami T."/>
            <person name="Toyoda A."/>
            <person name="Takaki Y."/>
            <person name="Nishi S."/>
            <person name="Hori S."/>
            <person name="Arai W."/>
            <person name="Tsubouchi T."/>
            <person name="Morono Y."/>
            <person name="Uchiyama I."/>
            <person name="Ito T."/>
            <person name="Fujiyama A."/>
            <person name="Inagaki F."/>
            <person name="Takami H."/>
        </authorList>
    </citation>
    <scope>NUCLEOTIDE SEQUENCE</scope>
    <source>
        <strain evidence="2">Expedition CK06-06</strain>
    </source>
</reference>
<dbReference type="EMBL" id="BARW01014279">
    <property type="protein sequence ID" value="GAI74327.1"/>
    <property type="molecule type" value="Genomic_DNA"/>
</dbReference>
<proteinExistence type="predicted"/>
<feature type="domain" description="TRAP C4-dicarboxylate transport system permease DctM subunit" evidence="1">
    <location>
        <begin position="3"/>
        <end position="56"/>
    </location>
</feature>
<accession>X1R0J5</accession>
<dbReference type="InterPro" id="IPR010656">
    <property type="entry name" value="DctM"/>
</dbReference>
<dbReference type="PANTHER" id="PTHR43849">
    <property type="entry name" value="BLL3936 PROTEIN"/>
    <property type="match status" value="1"/>
</dbReference>
<evidence type="ECO:0000313" key="2">
    <source>
        <dbReference type="EMBL" id="GAI74327.1"/>
    </source>
</evidence>
<dbReference type="AlphaFoldDB" id="X1R0J5"/>